<feature type="region of interest" description="Disordered" evidence="1">
    <location>
        <begin position="76"/>
        <end position="103"/>
    </location>
</feature>
<name>A0A0L0FG04_9EUKA</name>
<evidence type="ECO:0000256" key="1">
    <source>
        <dbReference type="SAM" id="MobiDB-lite"/>
    </source>
</evidence>
<evidence type="ECO:0000313" key="2">
    <source>
        <dbReference type="EMBL" id="KNC75707.1"/>
    </source>
</evidence>
<protein>
    <submittedName>
        <fullName evidence="2">Uncharacterized protein</fullName>
    </submittedName>
</protein>
<dbReference type="AlphaFoldDB" id="A0A0L0FG04"/>
<sequence length="350" mass="39865">MTISCNFRKLRRRLRSRKDGKGGMKLDANSPLPSLLSLVDIETSDTSGDMVTTNSLAAQFEKRRVVLILPEKPKKSPESISEAFKMDSSPPAPTRPLTSRPHRPAHLKLTNLNQPSSLSSSRLQGNCTAIETLSECEPHPPPVSPTSKILRRCESSQASVFLESPVQFTNNDLTPKSCTWHHVNALQKENSHLEVPRPHTMHRLQKNTEKSESRKRSFRNTMRVHFDSEQHESTTYGRDYDRRPYIAEDIAQLQVYHEVMQFKLTEMNIHPASVRNVNFHLAATTTDNRIRIIQTLESMLINYHISKDNKADDCNGLVMVDSLELLRNKRGIDYGIREFNVESELAGELQ</sequence>
<dbReference type="Proteomes" id="UP000054560">
    <property type="component" value="Unassembled WGS sequence"/>
</dbReference>
<dbReference type="RefSeq" id="XP_014149609.1">
    <property type="nucleotide sequence ID" value="XM_014294134.1"/>
</dbReference>
<dbReference type="EMBL" id="KQ243463">
    <property type="protein sequence ID" value="KNC75707.1"/>
    <property type="molecule type" value="Genomic_DNA"/>
</dbReference>
<dbReference type="GeneID" id="25912280"/>
<gene>
    <name evidence="2" type="ORF">SARC_11776</name>
</gene>
<proteinExistence type="predicted"/>
<evidence type="ECO:0000313" key="3">
    <source>
        <dbReference type="Proteomes" id="UP000054560"/>
    </source>
</evidence>
<reference evidence="2 3" key="1">
    <citation type="submission" date="2011-02" db="EMBL/GenBank/DDBJ databases">
        <title>The Genome Sequence of Sphaeroforma arctica JP610.</title>
        <authorList>
            <consortium name="The Broad Institute Genome Sequencing Platform"/>
            <person name="Russ C."/>
            <person name="Cuomo C."/>
            <person name="Young S.K."/>
            <person name="Zeng Q."/>
            <person name="Gargeya S."/>
            <person name="Alvarado L."/>
            <person name="Berlin A."/>
            <person name="Chapman S.B."/>
            <person name="Chen Z."/>
            <person name="Freedman E."/>
            <person name="Gellesch M."/>
            <person name="Goldberg J."/>
            <person name="Griggs A."/>
            <person name="Gujja S."/>
            <person name="Heilman E."/>
            <person name="Heiman D."/>
            <person name="Howarth C."/>
            <person name="Mehta T."/>
            <person name="Neiman D."/>
            <person name="Pearson M."/>
            <person name="Roberts A."/>
            <person name="Saif S."/>
            <person name="Shea T."/>
            <person name="Shenoy N."/>
            <person name="Sisk P."/>
            <person name="Stolte C."/>
            <person name="Sykes S."/>
            <person name="White J."/>
            <person name="Yandava C."/>
            <person name="Burger G."/>
            <person name="Gray M.W."/>
            <person name="Holland P.W.H."/>
            <person name="King N."/>
            <person name="Lang F.B.F."/>
            <person name="Roger A.J."/>
            <person name="Ruiz-Trillo I."/>
            <person name="Haas B."/>
            <person name="Nusbaum C."/>
            <person name="Birren B."/>
        </authorList>
    </citation>
    <scope>NUCLEOTIDE SEQUENCE [LARGE SCALE GENOMIC DNA]</scope>
    <source>
        <strain evidence="2 3">JP610</strain>
    </source>
</reference>
<keyword evidence="3" id="KW-1185">Reference proteome</keyword>
<organism evidence="2 3">
    <name type="scientific">Sphaeroforma arctica JP610</name>
    <dbReference type="NCBI Taxonomy" id="667725"/>
    <lineage>
        <taxon>Eukaryota</taxon>
        <taxon>Ichthyosporea</taxon>
        <taxon>Ichthyophonida</taxon>
        <taxon>Sphaeroforma</taxon>
    </lineage>
</organism>
<accession>A0A0L0FG04</accession>